<dbReference type="GO" id="GO:0008519">
    <property type="term" value="F:ammonium channel activity"/>
    <property type="evidence" value="ECO:0007669"/>
    <property type="project" value="InterPro"/>
</dbReference>
<feature type="transmembrane region" description="Helical" evidence="8">
    <location>
        <begin position="204"/>
        <end position="226"/>
    </location>
</feature>
<proteinExistence type="inferred from homology"/>
<feature type="transmembrane region" description="Helical" evidence="8">
    <location>
        <begin position="175"/>
        <end position="197"/>
    </location>
</feature>
<feature type="domain" description="Ammonium transporter AmtB-like" evidence="9">
    <location>
        <begin position="101"/>
        <end position="493"/>
    </location>
</feature>
<sequence>MRLILLKHIKDIQRIFPGNPQQNIQPYMGFVPSEGGPHRVFVFCVSKKKLFIFTLIYKSTLLGGGVLMRRKFLFLMLAFVLLSLGFAQDGSVDVGWSLDMVWLLVSAALVFFMQAGFAMVESGFTRAKNTVNIVMKNLMDFSIGSVVYFLFGYWIMFGTHPLTFDPSMKEGLWEFAMWMFQMAFAGTAATIVSGAMAERTKFSAYLAYTGFITGIIYSVVGRWIWGGGWLAQRGFIDFAGSTVVHSVGGWAAMIGAALLGPRFGKYDSQGNPRPIPGHNIPLAALGTFILWFGWFGFNGGSTLAGTNGAIGMIILNTNLAAAAGALAAMITVWMRYGKPDASMTMNGALAGLVAITAPCAVVSPVSSLIIGAIGGVIVVFAVEFFDKVLKIDDPVGAISVHGVNGAWGTLAVGLFAESKYALASGMGDVQGLFFGGGVHQLGVQFLGVISVFAWTVATSFLVFWFIKKTIGLRVDRDTELKGLDIDEHGMEGYADFEIFTTR</sequence>
<dbReference type="GO" id="GO:0005886">
    <property type="term" value="C:plasma membrane"/>
    <property type="evidence" value="ECO:0007669"/>
    <property type="project" value="UniProtKB-SubCell"/>
</dbReference>
<keyword evidence="3 8" id="KW-0813">Transport</keyword>
<keyword evidence="11" id="KW-1185">Reference proteome</keyword>
<dbReference type="InterPro" id="IPR029020">
    <property type="entry name" value="Ammonium/urea_transptr"/>
</dbReference>
<dbReference type="AlphaFoldDB" id="B9KBP7"/>
<protein>
    <recommendedName>
        <fullName evidence="8">Ammonium transporter</fullName>
    </recommendedName>
</protein>
<feature type="transmembrane region" description="Helical" evidence="8">
    <location>
        <begin position="441"/>
        <end position="466"/>
    </location>
</feature>
<keyword evidence="7 8" id="KW-0924">Ammonia transport</keyword>
<dbReference type="PANTHER" id="PTHR11730">
    <property type="entry name" value="AMMONIUM TRANSPORTER"/>
    <property type="match status" value="1"/>
</dbReference>
<organism evidence="10 11">
    <name type="scientific">Thermotoga neapolitana (strain ATCC 49049 / DSM 4359 / NBRC 107923 / NS-E)</name>
    <dbReference type="NCBI Taxonomy" id="309803"/>
    <lineage>
        <taxon>Bacteria</taxon>
        <taxon>Thermotogati</taxon>
        <taxon>Thermotogota</taxon>
        <taxon>Thermotogae</taxon>
        <taxon>Thermotogales</taxon>
        <taxon>Thermotogaceae</taxon>
        <taxon>Thermotoga</taxon>
    </lineage>
</organism>
<dbReference type="EMBL" id="CP000916">
    <property type="protein sequence ID" value="ACM22443.1"/>
    <property type="molecule type" value="Genomic_DNA"/>
</dbReference>
<dbReference type="KEGG" id="tna:CTN_0267"/>
<dbReference type="Pfam" id="PF00909">
    <property type="entry name" value="Ammonium_transp"/>
    <property type="match status" value="1"/>
</dbReference>
<comment type="similarity">
    <text evidence="2 8">Belongs to the ammonia transporter channel (TC 1.A.11.2) family.</text>
</comment>
<accession>B9KBP7</accession>
<dbReference type="HOGENOM" id="CLU_000445_33_1_0"/>
<feature type="transmembrane region" description="Helical" evidence="8">
    <location>
        <begin position="72"/>
        <end position="88"/>
    </location>
</feature>
<feature type="transmembrane region" description="Helical" evidence="8">
    <location>
        <begin position="141"/>
        <end position="163"/>
    </location>
</feature>
<evidence type="ECO:0000256" key="1">
    <source>
        <dbReference type="ARBA" id="ARBA00004141"/>
    </source>
</evidence>
<evidence type="ECO:0000256" key="2">
    <source>
        <dbReference type="ARBA" id="ARBA00005887"/>
    </source>
</evidence>
<feature type="transmembrane region" description="Helical" evidence="8">
    <location>
        <begin position="348"/>
        <end position="381"/>
    </location>
</feature>
<evidence type="ECO:0000256" key="5">
    <source>
        <dbReference type="ARBA" id="ARBA00022989"/>
    </source>
</evidence>
<dbReference type="PANTHER" id="PTHR11730:SF89">
    <property type="entry name" value="AMMONIUM TRANSPORTER SLL0108-RELATED"/>
    <property type="match status" value="1"/>
</dbReference>
<dbReference type="InterPro" id="IPR001905">
    <property type="entry name" value="Ammonium_transpt"/>
</dbReference>
<dbReference type="STRING" id="309803.CTN_0267"/>
<name>B9KBP7_THENN</name>
<evidence type="ECO:0000256" key="7">
    <source>
        <dbReference type="ARBA" id="ARBA00023177"/>
    </source>
</evidence>
<evidence type="ECO:0000313" key="10">
    <source>
        <dbReference type="EMBL" id="ACM22443.1"/>
    </source>
</evidence>
<dbReference type="InterPro" id="IPR024041">
    <property type="entry name" value="NH4_transpt_AmtB-like_dom"/>
</dbReference>
<keyword evidence="5 8" id="KW-1133">Transmembrane helix</keyword>
<dbReference type="SUPFAM" id="SSF111352">
    <property type="entry name" value="Ammonium transporter"/>
    <property type="match status" value="1"/>
</dbReference>
<evidence type="ECO:0000256" key="3">
    <source>
        <dbReference type="ARBA" id="ARBA00022448"/>
    </source>
</evidence>
<dbReference type="NCBIfam" id="TIGR00836">
    <property type="entry name" value="amt"/>
    <property type="match status" value="1"/>
</dbReference>
<keyword evidence="6 8" id="KW-0472">Membrane</keyword>
<feature type="transmembrane region" description="Helical" evidence="8">
    <location>
        <begin position="309"/>
        <end position="336"/>
    </location>
</feature>
<keyword evidence="4 8" id="KW-0812">Transmembrane</keyword>
<dbReference type="Proteomes" id="UP000000445">
    <property type="component" value="Chromosome"/>
</dbReference>
<feature type="transmembrane region" description="Helical" evidence="8">
    <location>
        <begin position="238"/>
        <end position="259"/>
    </location>
</feature>
<dbReference type="InterPro" id="IPR018047">
    <property type="entry name" value="Ammonium_transpt_CS"/>
</dbReference>
<evidence type="ECO:0000259" key="9">
    <source>
        <dbReference type="Pfam" id="PF00909"/>
    </source>
</evidence>
<evidence type="ECO:0000313" key="11">
    <source>
        <dbReference type="Proteomes" id="UP000000445"/>
    </source>
</evidence>
<feature type="transmembrane region" description="Helical" evidence="8">
    <location>
        <begin position="100"/>
        <end position="120"/>
    </location>
</feature>
<dbReference type="GO" id="GO:0097272">
    <property type="term" value="P:ammonium homeostasis"/>
    <property type="evidence" value="ECO:0007669"/>
    <property type="project" value="TreeGrafter"/>
</dbReference>
<evidence type="ECO:0000256" key="4">
    <source>
        <dbReference type="ARBA" id="ARBA00022692"/>
    </source>
</evidence>
<gene>
    <name evidence="10" type="ordered locus">CTN_0267</name>
</gene>
<comment type="subcellular location">
    <subcellularLocation>
        <location evidence="8">Cell membrane</location>
        <topology evidence="8">Multi-pass membrane protein</topology>
    </subcellularLocation>
    <subcellularLocation>
        <location evidence="1">Membrane</location>
        <topology evidence="1">Multi-pass membrane protein</topology>
    </subcellularLocation>
</comment>
<dbReference type="FunFam" id="1.10.3430.10:FF:000008">
    <property type="entry name" value="Ammonium transporter"/>
    <property type="match status" value="1"/>
</dbReference>
<dbReference type="Gene3D" id="1.10.3430.10">
    <property type="entry name" value="Ammonium transporter AmtB like domains"/>
    <property type="match status" value="1"/>
</dbReference>
<reference evidence="10 11" key="1">
    <citation type="journal article" date="2009" name="Biosci. Biotechnol. Biochem.">
        <title>WeGAS: a web-based microbial genome annotation system.</title>
        <authorList>
            <person name="Lee D."/>
            <person name="Seo H."/>
            <person name="Park C."/>
            <person name="Park K."/>
        </authorList>
    </citation>
    <scope>NUCLEOTIDE SEQUENCE [LARGE SCALE GENOMIC DNA]</scope>
    <source>
        <strain evidence="11">ATCC 49049 / DSM 4359 / NBRC 107923 / NS-E</strain>
    </source>
</reference>
<dbReference type="PROSITE" id="PS01219">
    <property type="entry name" value="AMMONIUM_TRANSP"/>
    <property type="match status" value="1"/>
</dbReference>
<evidence type="ECO:0000256" key="6">
    <source>
        <dbReference type="ARBA" id="ARBA00023136"/>
    </source>
</evidence>
<evidence type="ECO:0000256" key="8">
    <source>
        <dbReference type="RuleBase" id="RU362002"/>
    </source>
</evidence>
<feature type="transmembrane region" description="Helical" evidence="8">
    <location>
        <begin position="280"/>
        <end position="297"/>
    </location>
</feature>
<dbReference type="eggNOG" id="COG0004">
    <property type="taxonomic scope" value="Bacteria"/>
</dbReference>